<keyword evidence="7" id="KW-1185">Reference proteome</keyword>
<feature type="transmembrane region" description="Helical" evidence="5">
    <location>
        <begin position="67"/>
        <end position="95"/>
    </location>
</feature>
<protein>
    <submittedName>
        <fullName evidence="6">DUF4870 domain-containing protein</fullName>
    </submittedName>
</protein>
<reference evidence="6 7" key="1">
    <citation type="submission" date="2023-02" db="EMBL/GenBank/DDBJ databases">
        <title>Genome sequence of Lentisphaera profundi SAORIC-696.</title>
        <authorList>
            <person name="Kim e."/>
            <person name="Cho J.-C."/>
            <person name="Choi A."/>
            <person name="Kang I."/>
        </authorList>
    </citation>
    <scope>NUCLEOTIDE SEQUENCE [LARGE SCALE GENOMIC DNA]</scope>
    <source>
        <strain evidence="6 7">SAORIC-696</strain>
    </source>
</reference>
<evidence type="ECO:0000256" key="5">
    <source>
        <dbReference type="SAM" id="Phobius"/>
    </source>
</evidence>
<keyword evidence="4 5" id="KW-0472">Membrane</keyword>
<dbReference type="Pfam" id="PF09685">
    <property type="entry name" value="MamF_MmsF"/>
    <property type="match status" value="1"/>
</dbReference>
<evidence type="ECO:0000313" key="7">
    <source>
        <dbReference type="Proteomes" id="UP001214250"/>
    </source>
</evidence>
<evidence type="ECO:0000256" key="4">
    <source>
        <dbReference type="ARBA" id="ARBA00023136"/>
    </source>
</evidence>
<evidence type="ECO:0000313" key="6">
    <source>
        <dbReference type="EMBL" id="WDE96428.1"/>
    </source>
</evidence>
<evidence type="ECO:0000256" key="1">
    <source>
        <dbReference type="ARBA" id="ARBA00004141"/>
    </source>
</evidence>
<dbReference type="RefSeq" id="WP_274150494.1">
    <property type="nucleotide sequence ID" value="NZ_CP117811.1"/>
</dbReference>
<dbReference type="InterPro" id="IPR019109">
    <property type="entry name" value="MamF_MmsF"/>
</dbReference>
<evidence type="ECO:0000256" key="3">
    <source>
        <dbReference type="ARBA" id="ARBA00022989"/>
    </source>
</evidence>
<dbReference type="EMBL" id="CP117811">
    <property type="protein sequence ID" value="WDE96428.1"/>
    <property type="molecule type" value="Genomic_DNA"/>
</dbReference>
<feature type="transmembrane region" description="Helical" evidence="5">
    <location>
        <begin position="21"/>
        <end position="47"/>
    </location>
</feature>
<proteinExistence type="predicted"/>
<name>A0ABY7VT28_9BACT</name>
<keyword evidence="2 5" id="KW-0812">Transmembrane</keyword>
<comment type="subcellular location">
    <subcellularLocation>
        <location evidence="1">Membrane</location>
        <topology evidence="1">Multi-pass membrane protein</topology>
    </subcellularLocation>
</comment>
<accession>A0ABY7VT28</accession>
<organism evidence="6 7">
    <name type="scientific">Lentisphaera profundi</name>
    <dbReference type="NCBI Taxonomy" id="1658616"/>
    <lineage>
        <taxon>Bacteria</taxon>
        <taxon>Pseudomonadati</taxon>
        <taxon>Lentisphaerota</taxon>
        <taxon>Lentisphaeria</taxon>
        <taxon>Lentisphaerales</taxon>
        <taxon>Lentisphaeraceae</taxon>
        <taxon>Lentisphaera</taxon>
    </lineage>
</organism>
<dbReference type="Proteomes" id="UP001214250">
    <property type="component" value="Chromosome 1"/>
</dbReference>
<gene>
    <name evidence="6" type="ORF">PQO03_00410</name>
</gene>
<evidence type="ECO:0000256" key="2">
    <source>
        <dbReference type="ARBA" id="ARBA00022692"/>
    </source>
</evidence>
<sequence length="123" mass="13698">MDELIIDPADIPKEEKTNAMVCHLLALLNFAGIPFGGIIGPAIFWVIKKDESPFVDECGKEAINFQITMLIYSVISIVLCLLLIGYLMLFAILIVDIVCIIKAANAANRGVLYKYPWTIRLIK</sequence>
<keyword evidence="3 5" id="KW-1133">Transmembrane helix</keyword>